<name>A0A845V2L7_9GAMM</name>
<organism evidence="4 5">
    <name type="scientific">Wenzhouxiangella limi</name>
    <dbReference type="NCBI Taxonomy" id="2707351"/>
    <lineage>
        <taxon>Bacteria</taxon>
        <taxon>Pseudomonadati</taxon>
        <taxon>Pseudomonadota</taxon>
        <taxon>Gammaproteobacteria</taxon>
        <taxon>Chromatiales</taxon>
        <taxon>Wenzhouxiangellaceae</taxon>
        <taxon>Wenzhouxiangella</taxon>
    </lineage>
</organism>
<dbReference type="Gene3D" id="1.20.120.160">
    <property type="entry name" value="HPT domain"/>
    <property type="match status" value="1"/>
</dbReference>
<dbReference type="RefSeq" id="WP_164212321.1">
    <property type="nucleotide sequence ID" value="NZ_JAAGSC010000044.1"/>
</dbReference>
<evidence type="ECO:0000313" key="4">
    <source>
        <dbReference type="EMBL" id="NDY96944.1"/>
    </source>
</evidence>
<evidence type="ECO:0000256" key="1">
    <source>
        <dbReference type="ARBA" id="ARBA00023012"/>
    </source>
</evidence>
<keyword evidence="1" id="KW-0902">Two-component regulatory system</keyword>
<comment type="caution">
    <text evidence="4">The sequence shown here is derived from an EMBL/GenBank/DDBJ whole genome shotgun (WGS) entry which is preliminary data.</text>
</comment>
<dbReference type="Pfam" id="PF01627">
    <property type="entry name" value="Hpt"/>
    <property type="match status" value="1"/>
</dbReference>
<dbReference type="PROSITE" id="PS50894">
    <property type="entry name" value="HPT"/>
    <property type="match status" value="1"/>
</dbReference>
<feature type="domain" description="HPt" evidence="3">
    <location>
        <begin position="21"/>
        <end position="117"/>
    </location>
</feature>
<dbReference type="GO" id="GO:0000160">
    <property type="term" value="P:phosphorelay signal transduction system"/>
    <property type="evidence" value="ECO:0007669"/>
    <property type="project" value="UniProtKB-KW"/>
</dbReference>
<dbReference type="Proteomes" id="UP000484885">
    <property type="component" value="Unassembled WGS sequence"/>
</dbReference>
<reference evidence="4 5" key="1">
    <citation type="submission" date="2020-02" db="EMBL/GenBank/DDBJ databases">
        <authorList>
            <person name="Zhang X.-Y."/>
        </authorList>
    </citation>
    <scope>NUCLEOTIDE SEQUENCE [LARGE SCALE GENOMIC DNA]</scope>
    <source>
        <strain evidence="4 5">C33</strain>
    </source>
</reference>
<sequence length="117" mass="13103">MTKPLLCPSQLAEIRALEKVRPGFPEQMLALFGEAARESLDGCFGAWLSEDGPQLQSFAHRLKGTAASFGALELRQKAERLEIDAGRETPIERQRLTDIEQTIEATRQAYADWLSRT</sequence>
<gene>
    <name evidence="4" type="ORF">G3I74_14520</name>
</gene>
<keyword evidence="2" id="KW-0597">Phosphoprotein</keyword>
<proteinExistence type="predicted"/>
<feature type="modified residue" description="Phosphohistidine" evidence="2">
    <location>
        <position position="60"/>
    </location>
</feature>
<dbReference type="CDD" id="cd00088">
    <property type="entry name" value="HPT"/>
    <property type="match status" value="1"/>
</dbReference>
<dbReference type="InterPro" id="IPR036641">
    <property type="entry name" value="HPT_dom_sf"/>
</dbReference>
<keyword evidence="5" id="KW-1185">Reference proteome</keyword>
<accession>A0A845V2L7</accession>
<dbReference type="AlphaFoldDB" id="A0A845V2L7"/>
<dbReference type="EMBL" id="JAAGSC010000044">
    <property type="protein sequence ID" value="NDY96944.1"/>
    <property type="molecule type" value="Genomic_DNA"/>
</dbReference>
<dbReference type="GO" id="GO:0004672">
    <property type="term" value="F:protein kinase activity"/>
    <property type="evidence" value="ECO:0007669"/>
    <property type="project" value="UniProtKB-ARBA"/>
</dbReference>
<dbReference type="SUPFAM" id="SSF47226">
    <property type="entry name" value="Histidine-containing phosphotransfer domain, HPT domain"/>
    <property type="match status" value="1"/>
</dbReference>
<evidence type="ECO:0000313" key="5">
    <source>
        <dbReference type="Proteomes" id="UP000484885"/>
    </source>
</evidence>
<protein>
    <recommendedName>
        <fullName evidence="3">HPt domain-containing protein</fullName>
    </recommendedName>
</protein>
<dbReference type="InterPro" id="IPR008207">
    <property type="entry name" value="Sig_transdc_His_kin_Hpt_dom"/>
</dbReference>
<evidence type="ECO:0000259" key="3">
    <source>
        <dbReference type="PROSITE" id="PS50894"/>
    </source>
</evidence>
<evidence type="ECO:0000256" key="2">
    <source>
        <dbReference type="PROSITE-ProRule" id="PRU00110"/>
    </source>
</evidence>